<dbReference type="GO" id="GO:0005739">
    <property type="term" value="C:mitochondrion"/>
    <property type="evidence" value="ECO:0007669"/>
    <property type="project" value="UniProtKB-SubCell"/>
</dbReference>
<dbReference type="AlphaFoldDB" id="A0A8H4IR53"/>
<keyword evidence="6" id="KW-1185">Reference proteome</keyword>
<dbReference type="Pfam" id="PF12921">
    <property type="entry name" value="ATP13"/>
    <property type="match status" value="1"/>
</dbReference>
<proteinExistence type="predicted"/>
<protein>
    <recommendedName>
        <fullName evidence="7">Pentatricopeptide repeat domain-containing protein</fullName>
    </recommendedName>
</protein>
<name>A0A8H4IR53_9PEZI</name>
<dbReference type="InterPro" id="IPR024319">
    <property type="entry name" value="ATPase_expression_mit"/>
</dbReference>
<evidence type="ECO:0008006" key="7">
    <source>
        <dbReference type="Google" id="ProtNLM"/>
    </source>
</evidence>
<dbReference type="Gene3D" id="1.25.40.10">
    <property type="entry name" value="Tetratricopeptide repeat domain"/>
    <property type="match status" value="1"/>
</dbReference>
<dbReference type="OrthoDB" id="185373at2759"/>
<evidence type="ECO:0000313" key="6">
    <source>
        <dbReference type="Proteomes" id="UP000572817"/>
    </source>
</evidence>
<organism evidence="5 6">
    <name type="scientific">Botryosphaeria dothidea</name>
    <dbReference type="NCBI Taxonomy" id="55169"/>
    <lineage>
        <taxon>Eukaryota</taxon>
        <taxon>Fungi</taxon>
        <taxon>Dikarya</taxon>
        <taxon>Ascomycota</taxon>
        <taxon>Pezizomycotina</taxon>
        <taxon>Dothideomycetes</taxon>
        <taxon>Dothideomycetes incertae sedis</taxon>
        <taxon>Botryosphaeriales</taxon>
        <taxon>Botryosphaeriaceae</taxon>
        <taxon>Botryosphaeria</taxon>
    </lineage>
</organism>
<sequence>MTPAATATSGSIRFNLARLVANASLSAVSATTRPSRRRLNSSPAATRLSGAQQQQRRHAYTISAVDHPISIGELWSPDIAPETATPENVTPREVADVPIRRQRRPNRPPFEIPRTSETEKIDYVKGLRTALRTREVDNIVQCMIAGAHDAAFVCSIQPATFTEMLRLISSSRQLRELHQALEHSWWVRRSDLPSLNAYMGQIMKALQITVAIRRSVSNVPLSLLDYKLMLRCAASTADKSLVMGLWKDLHEDGLQPDTDCYNAFMHAILWERRLDKTTVGWRNPLSFRVDKYYLSARRAQRLSYAPPLGGYEMQVKALFNKLLEGSNLGDETTIACLITSFAREGNMAAVKDILRRVWNIEVDQLMTSGRQRSPPKRFVPTSPLHPTNHLLYTVAHAFGSNSQVPAALRLTDFISSSYNLPIPTKIWAELFTWTHVQSMVRSGRFKRKHCTPTRLPLSAPEKLWQTLTKPPYSVRPSMKMFHMSISNLTRFQRYDMVAQRIRDGFEVYRSDVAKARAAIEALRQAKKDVAEGRAPRSSLSSLMGMRNAGVATVQRDRVLIKRWCQMYMARGNGYGFVHEVMNEDGTAGLAREVMYETYPDWAYTAIPDFLREFGAFGPRVVKYRTHTGVVELDVGKPSAAPLPKKVAARAQDFQRDGLVEQSAQVVEGFWERFRERVQLDRLLVGWKKLLGGADG</sequence>
<dbReference type="Proteomes" id="UP000572817">
    <property type="component" value="Unassembled WGS sequence"/>
</dbReference>
<comment type="subcellular location">
    <subcellularLocation>
        <location evidence="1">Mitochondrion</location>
    </subcellularLocation>
</comment>
<dbReference type="EMBL" id="WWBZ02000051">
    <property type="protein sequence ID" value="KAF4303693.1"/>
    <property type="molecule type" value="Genomic_DNA"/>
</dbReference>
<evidence type="ECO:0000256" key="3">
    <source>
        <dbReference type="ARBA" id="ARBA00023128"/>
    </source>
</evidence>
<evidence type="ECO:0000313" key="5">
    <source>
        <dbReference type="EMBL" id="KAF4303693.1"/>
    </source>
</evidence>
<accession>A0A8H4IR53</accession>
<keyword evidence="3" id="KW-0496">Mitochondrion</keyword>
<feature type="region of interest" description="Disordered" evidence="4">
    <location>
        <begin position="80"/>
        <end position="113"/>
    </location>
</feature>
<evidence type="ECO:0000256" key="1">
    <source>
        <dbReference type="ARBA" id="ARBA00004173"/>
    </source>
</evidence>
<evidence type="ECO:0000256" key="4">
    <source>
        <dbReference type="SAM" id="MobiDB-lite"/>
    </source>
</evidence>
<dbReference type="InterPro" id="IPR011990">
    <property type="entry name" value="TPR-like_helical_dom_sf"/>
</dbReference>
<keyword evidence="2" id="KW-0809">Transit peptide</keyword>
<feature type="compositionally biased region" description="Polar residues" evidence="4">
    <location>
        <begin position="40"/>
        <end position="54"/>
    </location>
</feature>
<feature type="region of interest" description="Disordered" evidence="4">
    <location>
        <begin position="27"/>
        <end position="58"/>
    </location>
</feature>
<comment type="caution">
    <text evidence="5">The sequence shown here is derived from an EMBL/GenBank/DDBJ whole genome shotgun (WGS) entry which is preliminary data.</text>
</comment>
<evidence type="ECO:0000256" key="2">
    <source>
        <dbReference type="ARBA" id="ARBA00022946"/>
    </source>
</evidence>
<gene>
    <name evidence="5" type="ORF">GTA08_BOTSDO08380</name>
</gene>
<reference evidence="5" key="1">
    <citation type="submission" date="2020-04" db="EMBL/GenBank/DDBJ databases">
        <title>Genome Assembly and Annotation of Botryosphaeria dothidea sdau 11-99, a Latent Pathogen of Apple Fruit Ring Rot in China.</title>
        <authorList>
            <person name="Yu C."/>
            <person name="Diao Y."/>
            <person name="Lu Q."/>
            <person name="Zhao J."/>
            <person name="Cui S."/>
            <person name="Peng C."/>
            <person name="He B."/>
            <person name="Liu H."/>
        </authorList>
    </citation>
    <scope>NUCLEOTIDE SEQUENCE [LARGE SCALE GENOMIC DNA]</scope>
    <source>
        <strain evidence="5">Sdau11-99</strain>
    </source>
</reference>